<feature type="region of interest" description="Disordered" evidence="2">
    <location>
        <begin position="807"/>
        <end position="826"/>
    </location>
</feature>
<evidence type="ECO:0000313" key="5">
    <source>
        <dbReference type="Proteomes" id="UP000271241"/>
    </source>
</evidence>
<evidence type="ECO:0000256" key="2">
    <source>
        <dbReference type="SAM" id="MobiDB-lite"/>
    </source>
</evidence>
<dbReference type="Pfam" id="PF02145">
    <property type="entry name" value="Rap_GAP"/>
    <property type="match status" value="1"/>
</dbReference>
<protein>
    <recommendedName>
        <fullName evidence="3">Rap-GAP domain-containing protein</fullName>
    </recommendedName>
</protein>
<evidence type="ECO:0000256" key="1">
    <source>
        <dbReference type="ARBA" id="ARBA00022468"/>
    </source>
</evidence>
<dbReference type="GO" id="GO:0032007">
    <property type="term" value="P:negative regulation of TOR signaling"/>
    <property type="evidence" value="ECO:0007669"/>
    <property type="project" value="TreeGrafter"/>
</dbReference>
<evidence type="ECO:0000313" key="4">
    <source>
        <dbReference type="EMBL" id="RKP09363.1"/>
    </source>
</evidence>
<keyword evidence="1" id="KW-0343">GTPase activation</keyword>
<dbReference type="GO" id="GO:0033596">
    <property type="term" value="C:TSC1-TSC2 complex"/>
    <property type="evidence" value="ECO:0007669"/>
    <property type="project" value="TreeGrafter"/>
</dbReference>
<proteinExistence type="predicted"/>
<reference evidence="5" key="1">
    <citation type="journal article" date="2018" name="Nat. Microbiol.">
        <title>Leveraging single-cell genomics to expand the fungal tree of life.</title>
        <authorList>
            <person name="Ahrendt S.R."/>
            <person name="Quandt C.A."/>
            <person name="Ciobanu D."/>
            <person name="Clum A."/>
            <person name="Salamov A."/>
            <person name="Andreopoulos B."/>
            <person name="Cheng J.F."/>
            <person name="Woyke T."/>
            <person name="Pelin A."/>
            <person name="Henrissat B."/>
            <person name="Reynolds N.K."/>
            <person name="Benny G.L."/>
            <person name="Smith M.E."/>
            <person name="James T.Y."/>
            <person name="Grigoriev I.V."/>
        </authorList>
    </citation>
    <scope>NUCLEOTIDE SEQUENCE [LARGE SCALE GENOMIC DNA]</scope>
    <source>
        <strain evidence="5">RSA 1356</strain>
    </source>
</reference>
<dbReference type="Gene3D" id="3.40.50.11210">
    <property type="entry name" value="Rap/Ran-GAP"/>
    <property type="match status" value="1"/>
</dbReference>
<keyword evidence="5" id="KW-1185">Reference proteome</keyword>
<name>A0A4P9XT92_9FUNG</name>
<feature type="domain" description="Rap-GAP" evidence="3">
    <location>
        <begin position="545"/>
        <end position="781"/>
    </location>
</feature>
<dbReference type="GO" id="GO:0051056">
    <property type="term" value="P:regulation of small GTPase mediated signal transduction"/>
    <property type="evidence" value="ECO:0007669"/>
    <property type="project" value="InterPro"/>
</dbReference>
<dbReference type="PANTHER" id="PTHR10063:SF0">
    <property type="entry name" value="TUBERIN"/>
    <property type="match status" value="1"/>
</dbReference>
<feature type="region of interest" description="Disordered" evidence="2">
    <location>
        <begin position="778"/>
        <end position="797"/>
    </location>
</feature>
<dbReference type="AlphaFoldDB" id="A0A4P9XT92"/>
<dbReference type="FunFam" id="3.40.50.11210:FF:000007">
    <property type="entry name" value="Tuberous sclerosis 2"/>
    <property type="match status" value="1"/>
</dbReference>
<dbReference type="GO" id="GO:0005096">
    <property type="term" value="F:GTPase activator activity"/>
    <property type="evidence" value="ECO:0007669"/>
    <property type="project" value="UniProtKB-KW"/>
</dbReference>
<feature type="region of interest" description="Disordered" evidence="2">
    <location>
        <begin position="473"/>
        <end position="508"/>
    </location>
</feature>
<dbReference type="InterPro" id="IPR027107">
    <property type="entry name" value="Tuberin/Ral-act_asu"/>
</dbReference>
<dbReference type="Proteomes" id="UP000271241">
    <property type="component" value="Unassembled WGS sequence"/>
</dbReference>
<dbReference type="EMBL" id="KZ992519">
    <property type="protein sequence ID" value="RKP09363.1"/>
    <property type="molecule type" value="Genomic_DNA"/>
</dbReference>
<feature type="compositionally biased region" description="Polar residues" evidence="2">
    <location>
        <begin position="779"/>
        <end position="796"/>
    </location>
</feature>
<feature type="compositionally biased region" description="Low complexity" evidence="2">
    <location>
        <begin position="478"/>
        <end position="506"/>
    </location>
</feature>
<dbReference type="PANTHER" id="PTHR10063">
    <property type="entry name" value="TUBERIN"/>
    <property type="match status" value="1"/>
</dbReference>
<dbReference type="GO" id="GO:0005634">
    <property type="term" value="C:nucleus"/>
    <property type="evidence" value="ECO:0007669"/>
    <property type="project" value="InterPro"/>
</dbReference>
<evidence type="ECO:0000259" key="3">
    <source>
        <dbReference type="PROSITE" id="PS50085"/>
    </source>
</evidence>
<dbReference type="OrthoDB" id="19311at2759"/>
<dbReference type="InterPro" id="IPR035974">
    <property type="entry name" value="Rap/Ran-GAP_sf"/>
</dbReference>
<accession>A0A4P9XT92</accession>
<organism evidence="4 5">
    <name type="scientific">Thamnocephalis sphaerospora</name>
    <dbReference type="NCBI Taxonomy" id="78915"/>
    <lineage>
        <taxon>Eukaryota</taxon>
        <taxon>Fungi</taxon>
        <taxon>Fungi incertae sedis</taxon>
        <taxon>Zoopagomycota</taxon>
        <taxon>Zoopagomycotina</taxon>
        <taxon>Zoopagomycetes</taxon>
        <taxon>Zoopagales</taxon>
        <taxon>Sigmoideomycetaceae</taxon>
        <taxon>Thamnocephalis</taxon>
    </lineage>
</organism>
<dbReference type="Pfam" id="PF03542">
    <property type="entry name" value="Tuberin"/>
    <property type="match status" value="1"/>
</dbReference>
<dbReference type="SUPFAM" id="SSF111347">
    <property type="entry name" value="Rap/Ran-GAP"/>
    <property type="match status" value="1"/>
</dbReference>
<dbReference type="PROSITE" id="PS50085">
    <property type="entry name" value="RAPGAP"/>
    <property type="match status" value="1"/>
</dbReference>
<dbReference type="InterPro" id="IPR018515">
    <property type="entry name" value="Tuberin-type_domain"/>
</dbReference>
<gene>
    <name evidence="4" type="ORF">THASP1DRAFT_14391</name>
</gene>
<sequence>MPTPQAESPNDSEASAVFKFTPPRLSHSLVSYIPGSNTRRNSVLPREGVHAELEDAVAAEAEDEQQTHRPAALNRLPIGEYLEALERILGTERDWTLYEPMITRVVAQLGDKHLFCGASTELERFRTALCGWIRTGRLADTVGNLPTTMRRADVFVHAYRLLTVLISHKRIFARQQQDEIVVTLHTGLQHWSQTARGCIHALTICLHELPLPMTRMLTGIVAQLSQIMSTQSVSVHILEFLSALARTPQLYANFVENDYKMVFGIALQYIKYNNATLAAGEQPRPGLGSTIGAGTSNGAANGPSSDESQHALAQYVLVLAYHVITIWFISLRLPDRRKFVSFIVRGLLLANERSGENAGGGMELDEQTQTCLDMLARYAFANCSPKTERSFISKALLDPARTMTRTWVMGNSLLTVCAARSTGWAEICVRRPSGVASFLVKLENRQKDEAPDLASLPALLMAHWNPDASADSDLSLHGASASAPPANGAPRTRTSTLSSTPRATRPADPYLDPAYLFLQVTGYPDMTASSAPVPLPDDDATRRAIGILDRTPVVDFHKVGVVYVGPGETTEQQILSNSVGSSKYARFLDSLGELIRLKGCRDVYTGGLDTEMDLDGAYAYYWREAITQLIFHAATLMPTDLERDPHCLSKKRHIGNDFVTIVYNDSGLPYAFDTLPSQFNFVQIIVTPLADRSSGGRSTAYFMVHTQCRPDMPDISPVQEPKVVSHGALPAFVRQIALHANIFAQVFLQSTSSGGRLEYVANWKERLRQIKRVRDRAVTTASGSGVTTPAASSMTSGAAGLLSPAMANEGRRRSASMDTQNDNEPAARLESLLDFTRFS</sequence>
<dbReference type="STRING" id="78915.A0A4P9XT92"/>
<dbReference type="InterPro" id="IPR000331">
    <property type="entry name" value="Rap/Ran_GAP_dom"/>
</dbReference>